<dbReference type="InterPro" id="IPR043502">
    <property type="entry name" value="DNA/RNA_pol_sf"/>
</dbReference>
<evidence type="ECO:0000259" key="7">
    <source>
        <dbReference type="Pfam" id="PF00136"/>
    </source>
</evidence>
<reference evidence="8 9" key="1">
    <citation type="submission" date="2018-08" db="EMBL/GenBank/DDBJ databases">
        <title>Genome and evolution of the arbuscular mycorrhizal fungus Diversispora epigaea (formerly Glomus versiforme) and its bacterial endosymbionts.</title>
        <authorList>
            <person name="Sun X."/>
            <person name="Fei Z."/>
            <person name="Harrison M."/>
        </authorList>
    </citation>
    <scope>NUCLEOTIDE SEQUENCE [LARGE SCALE GENOMIC DNA]</scope>
    <source>
        <strain evidence="8 9">IT104</strain>
    </source>
</reference>
<dbReference type="EC" id="2.7.7.7" evidence="1"/>
<evidence type="ECO:0000256" key="4">
    <source>
        <dbReference type="ARBA" id="ARBA00022932"/>
    </source>
</evidence>
<evidence type="ECO:0000256" key="5">
    <source>
        <dbReference type="ARBA" id="ARBA00023125"/>
    </source>
</evidence>
<protein>
    <recommendedName>
        <fullName evidence="1">DNA-directed DNA polymerase</fullName>
        <ecNumber evidence="1">2.7.7.7</ecNumber>
    </recommendedName>
</protein>
<dbReference type="EMBL" id="PQFF01000043">
    <property type="protein sequence ID" value="RHZ86734.1"/>
    <property type="molecule type" value="Genomic_DNA"/>
</dbReference>
<keyword evidence="2" id="KW-0808">Transferase</keyword>
<dbReference type="GO" id="GO:0003677">
    <property type="term" value="F:DNA binding"/>
    <property type="evidence" value="ECO:0007669"/>
    <property type="project" value="UniProtKB-KW"/>
</dbReference>
<dbReference type="InterPro" id="IPR017964">
    <property type="entry name" value="DNA-dir_DNA_pol_B_CS"/>
</dbReference>
<comment type="catalytic activity">
    <reaction evidence="6">
        <text>DNA(n) + a 2'-deoxyribonucleoside 5'-triphosphate = DNA(n+1) + diphosphate</text>
        <dbReference type="Rhea" id="RHEA:22508"/>
        <dbReference type="Rhea" id="RHEA-COMP:17339"/>
        <dbReference type="Rhea" id="RHEA-COMP:17340"/>
        <dbReference type="ChEBI" id="CHEBI:33019"/>
        <dbReference type="ChEBI" id="CHEBI:61560"/>
        <dbReference type="ChEBI" id="CHEBI:173112"/>
        <dbReference type="EC" id="2.7.7.7"/>
    </reaction>
</comment>
<keyword evidence="3" id="KW-0548">Nucleotidyltransferase</keyword>
<dbReference type="PANTHER" id="PTHR10322">
    <property type="entry name" value="DNA POLYMERASE CATALYTIC SUBUNIT"/>
    <property type="match status" value="1"/>
</dbReference>
<dbReference type="Pfam" id="PF00136">
    <property type="entry name" value="DNA_pol_B"/>
    <property type="match status" value="1"/>
</dbReference>
<dbReference type="InterPro" id="IPR023211">
    <property type="entry name" value="DNA_pol_palm_dom_sf"/>
</dbReference>
<dbReference type="Gene3D" id="3.90.1600.10">
    <property type="entry name" value="Palm domain of DNA polymerase"/>
    <property type="match status" value="1"/>
</dbReference>
<feature type="domain" description="DNA-directed DNA polymerase family B multifunctional" evidence="7">
    <location>
        <begin position="59"/>
        <end position="130"/>
    </location>
</feature>
<comment type="caution">
    <text evidence="8">The sequence shown here is derived from an EMBL/GenBank/DDBJ whole genome shotgun (WGS) entry which is preliminary data.</text>
</comment>
<organism evidence="8 9">
    <name type="scientific">Diversispora epigaea</name>
    <dbReference type="NCBI Taxonomy" id="1348612"/>
    <lineage>
        <taxon>Eukaryota</taxon>
        <taxon>Fungi</taxon>
        <taxon>Fungi incertae sedis</taxon>
        <taxon>Mucoromycota</taxon>
        <taxon>Glomeromycotina</taxon>
        <taxon>Glomeromycetes</taxon>
        <taxon>Diversisporales</taxon>
        <taxon>Diversisporaceae</taxon>
        <taxon>Diversispora</taxon>
    </lineage>
</organism>
<evidence type="ECO:0000313" key="9">
    <source>
        <dbReference type="Proteomes" id="UP000266861"/>
    </source>
</evidence>
<dbReference type="GO" id="GO:0003887">
    <property type="term" value="F:DNA-directed DNA polymerase activity"/>
    <property type="evidence" value="ECO:0007669"/>
    <property type="project" value="UniProtKB-KW"/>
</dbReference>
<evidence type="ECO:0000313" key="8">
    <source>
        <dbReference type="EMBL" id="RHZ86734.1"/>
    </source>
</evidence>
<keyword evidence="9" id="KW-1185">Reference proteome</keyword>
<dbReference type="InterPro" id="IPR006134">
    <property type="entry name" value="DNA-dir_DNA_pol_B_multi_dom"/>
</dbReference>
<dbReference type="AlphaFoldDB" id="A0A397JNH4"/>
<sequence length="446" mass="51157">MELVLSMVNKKSLTIADAIKHILKTAEEEDRPSLTKNLYPFINKKEHEFRSEYGSICFDHACLNAKQTALKVYMNTFYGEAGNSESPFFLLELAGGVTSAGQRNIKLIADFVKDKGFRTKYGDTDSLYLVAPKEYFHECDMAYDDGNGISKEEYWSKMVEISMKEMGELRDEVNEFLKKDNGSTYLKMAYEEVLFPVVFTGGESKKVGDCMEYPEVVKKLNKKIDIEYYLKKVVSLCARFINSGEYYEPASDLESLKNVTDPDEIWTTKDNLAQKSAEKWIKNYIKHLRDDPKKEEAIISHLWEDAITHAEKICSGISEAGITRHSDASTGHNDYLNALDKIADSIRLKLSELLSKLSKLNVEYRNSMYKLIVQVQKCKTDMTILEEYIFRYDLESECEALIDFRNIWYKVIGLEIARLKALSSIQSSKKDDPSEADIDDIINLYC</sequence>
<dbReference type="PANTHER" id="PTHR10322:SF23">
    <property type="entry name" value="DNA POLYMERASE DELTA CATALYTIC SUBUNIT"/>
    <property type="match status" value="1"/>
</dbReference>
<dbReference type="SUPFAM" id="SSF56672">
    <property type="entry name" value="DNA/RNA polymerases"/>
    <property type="match status" value="1"/>
</dbReference>
<dbReference type="OrthoDB" id="2420988at2759"/>
<dbReference type="InterPro" id="IPR050240">
    <property type="entry name" value="DNA_pol_type-B"/>
</dbReference>
<dbReference type="Proteomes" id="UP000266861">
    <property type="component" value="Unassembled WGS sequence"/>
</dbReference>
<keyword evidence="4" id="KW-0239">DNA-directed DNA polymerase</keyword>
<proteinExistence type="predicted"/>
<name>A0A397JNH4_9GLOM</name>
<accession>A0A397JNH4</accession>
<keyword evidence="5" id="KW-0238">DNA-binding</keyword>
<evidence type="ECO:0000256" key="3">
    <source>
        <dbReference type="ARBA" id="ARBA00022695"/>
    </source>
</evidence>
<evidence type="ECO:0000256" key="6">
    <source>
        <dbReference type="ARBA" id="ARBA00049244"/>
    </source>
</evidence>
<evidence type="ECO:0000256" key="2">
    <source>
        <dbReference type="ARBA" id="ARBA00022679"/>
    </source>
</evidence>
<evidence type="ECO:0000256" key="1">
    <source>
        <dbReference type="ARBA" id="ARBA00012417"/>
    </source>
</evidence>
<dbReference type="PROSITE" id="PS00116">
    <property type="entry name" value="DNA_POLYMERASE_B"/>
    <property type="match status" value="1"/>
</dbReference>
<gene>
    <name evidence="8" type="ORF">Glove_46g48</name>
</gene>
<dbReference type="GO" id="GO:0000166">
    <property type="term" value="F:nucleotide binding"/>
    <property type="evidence" value="ECO:0007669"/>
    <property type="project" value="InterPro"/>
</dbReference>
<dbReference type="GO" id="GO:0006261">
    <property type="term" value="P:DNA-templated DNA replication"/>
    <property type="evidence" value="ECO:0007669"/>
    <property type="project" value="TreeGrafter"/>
</dbReference>